<feature type="region of interest" description="Disordered" evidence="12">
    <location>
        <begin position="591"/>
        <end position="610"/>
    </location>
</feature>
<dbReference type="GO" id="GO:0103068">
    <property type="term" value="F:leukotriene C4 gamma-glutamyl transferase activity"/>
    <property type="evidence" value="ECO:0007669"/>
    <property type="project" value="UniProtKB-EC"/>
</dbReference>
<evidence type="ECO:0000256" key="13">
    <source>
        <dbReference type="SAM" id="SignalP"/>
    </source>
</evidence>
<dbReference type="EC" id="2.3.2.2" evidence="11"/>
<dbReference type="GO" id="GO:0006751">
    <property type="term" value="P:glutathione catabolic process"/>
    <property type="evidence" value="ECO:0007669"/>
    <property type="project" value="UniProtKB-UniRule"/>
</dbReference>
<organism evidence="14 15">
    <name type="scientific">Pseudomonas fluorescens</name>
    <dbReference type="NCBI Taxonomy" id="294"/>
    <lineage>
        <taxon>Bacteria</taxon>
        <taxon>Pseudomonadati</taxon>
        <taxon>Pseudomonadota</taxon>
        <taxon>Gammaproteobacteria</taxon>
        <taxon>Pseudomonadales</taxon>
        <taxon>Pseudomonadaceae</taxon>
        <taxon>Pseudomonas</taxon>
    </lineage>
</organism>
<dbReference type="Pfam" id="PF01019">
    <property type="entry name" value="G_glu_transpept"/>
    <property type="match status" value="1"/>
</dbReference>
<feature type="binding site" evidence="10">
    <location>
        <position position="121"/>
    </location>
    <ligand>
        <name>L-glutamate</name>
        <dbReference type="ChEBI" id="CHEBI:29985"/>
    </ligand>
</feature>
<dbReference type="SUPFAM" id="SSF56235">
    <property type="entry name" value="N-terminal nucleophile aminohydrolases (Ntn hydrolases)"/>
    <property type="match status" value="1"/>
</dbReference>
<evidence type="ECO:0000256" key="4">
    <source>
        <dbReference type="ARBA" id="ARBA00022679"/>
    </source>
</evidence>
<comment type="pathway">
    <text evidence="11">Sulfur metabolism; glutathione metabolism.</text>
</comment>
<feature type="active site" description="Nucleophile" evidence="9">
    <location>
        <position position="424"/>
    </location>
</feature>
<evidence type="ECO:0000256" key="12">
    <source>
        <dbReference type="SAM" id="MobiDB-lite"/>
    </source>
</evidence>
<dbReference type="EC" id="3.4.19.13" evidence="11"/>
<dbReference type="InterPro" id="IPR000101">
    <property type="entry name" value="GGT_peptidase"/>
</dbReference>
<dbReference type="PANTHER" id="PTHR43199">
    <property type="entry name" value="GLUTATHIONE HYDROLASE"/>
    <property type="match status" value="1"/>
</dbReference>
<accession>A0A5E6XCG2</accession>
<comment type="catalytic activity">
    <reaction evidence="8 11">
        <text>an N-terminal (5-L-glutamyl)-[peptide] + an alpha-amino acid = 5-L-glutamyl amino acid + an N-terminal L-alpha-aminoacyl-[peptide]</text>
        <dbReference type="Rhea" id="RHEA:23904"/>
        <dbReference type="Rhea" id="RHEA-COMP:9780"/>
        <dbReference type="Rhea" id="RHEA-COMP:9795"/>
        <dbReference type="ChEBI" id="CHEBI:77644"/>
        <dbReference type="ChEBI" id="CHEBI:78597"/>
        <dbReference type="ChEBI" id="CHEBI:78599"/>
        <dbReference type="ChEBI" id="CHEBI:78608"/>
        <dbReference type="EC" id="2.3.2.2"/>
    </reaction>
</comment>
<comment type="similarity">
    <text evidence="3 11">Belongs to the gamma-glutamyltransferase family.</text>
</comment>
<evidence type="ECO:0000256" key="11">
    <source>
        <dbReference type="RuleBase" id="RU368036"/>
    </source>
</evidence>
<feature type="signal peptide" evidence="13">
    <location>
        <begin position="1"/>
        <end position="25"/>
    </location>
</feature>
<dbReference type="AlphaFoldDB" id="A0A5E6XCG2"/>
<keyword evidence="13" id="KW-0732">Signal</keyword>
<comment type="catalytic activity">
    <reaction evidence="1 11">
        <text>an S-substituted glutathione + H2O = an S-substituted L-cysteinylglycine + L-glutamate</text>
        <dbReference type="Rhea" id="RHEA:59468"/>
        <dbReference type="ChEBI" id="CHEBI:15377"/>
        <dbReference type="ChEBI" id="CHEBI:29985"/>
        <dbReference type="ChEBI" id="CHEBI:90779"/>
        <dbReference type="ChEBI" id="CHEBI:143103"/>
        <dbReference type="EC" id="3.4.19.13"/>
    </reaction>
</comment>
<feature type="binding site" evidence="10">
    <location>
        <position position="464"/>
    </location>
    <ligand>
        <name>L-glutamate</name>
        <dbReference type="ChEBI" id="CHEBI:29985"/>
    </ligand>
</feature>
<evidence type="ECO:0000256" key="6">
    <source>
        <dbReference type="ARBA" id="ARBA00023145"/>
    </source>
</evidence>
<feature type="binding site" evidence="10">
    <location>
        <position position="512"/>
    </location>
    <ligand>
        <name>L-glutamate</name>
        <dbReference type="ChEBI" id="CHEBI:29985"/>
    </ligand>
</feature>
<proteinExistence type="inferred from homology"/>
<feature type="chain" id="PRO_5022885588" description="Glutathione hydrolase proenzyme" evidence="13">
    <location>
        <begin position="26"/>
        <end position="610"/>
    </location>
</feature>
<reference evidence="14 15" key="1">
    <citation type="submission" date="2019-09" db="EMBL/GenBank/DDBJ databases">
        <authorList>
            <person name="Chandra G."/>
            <person name="Truman W A."/>
        </authorList>
    </citation>
    <scope>NUCLEOTIDE SEQUENCE [LARGE SCALE GENOMIC DNA]</scope>
    <source>
        <strain evidence="14">PS673</strain>
    </source>
</reference>
<comment type="subunit">
    <text evidence="11">This enzyme consists of two polypeptide chains, which are synthesized in precursor form from a single polypeptide.</text>
</comment>
<evidence type="ECO:0000256" key="2">
    <source>
        <dbReference type="ARBA" id="ARBA00001089"/>
    </source>
</evidence>
<feature type="binding site" evidence="10">
    <location>
        <begin position="488"/>
        <end position="489"/>
    </location>
    <ligand>
        <name>L-glutamate</name>
        <dbReference type="ChEBI" id="CHEBI:29985"/>
    </ligand>
</feature>
<dbReference type="Gene3D" id="1.10.246.130">
    <property type="match status" value="1"/>
</dbReference>
<protein>
    <recommendedName>
        <fullName evidence="11">Glutathione hydrolase proenzyme</fullName>
        <ecNumber evidence="11">2.3.2.2</ecNumber>
        <ecNumber evidence="11">3.4.19.13</ecNumber>
    </recommendedName>
    <component>
        <recommendedName>
            <fullName evidence="11">Glutathione hydrolase large chain</fullName>
        </recommendedName>
    </component>
    <component>
        <recommendedName>
            <fullName evidence="11">Glutathione hydrolase small chain</fullName>
        </recommendedName>
    </component>
</protein>
<keyword evidence="11" id="KW-0317">Glutathione biosynthesis</keyword>
<dbReference type="NCBIfam" id="TIGR00066">
    <property type="entry name" value="g_glut_trans"/>
    <property type="match status" value="1"/>
</dbReference>
<dbReference type="InterPro" id="IPR051792">
    <property type="entry name" value="GGT_bact"/>
</dbReference>
<keyword evidence="5 11" id="KW-0378">Hydrolase</keyword>
<feature type="compositionally biased region" description="Basic and acidic residues" evidence="12">
    <location>
        <begin position="600"/>
        <end position="610"/>
    </location>
</feature>
<keyword evidence="4 11" id="KW-0808">Transferase</keyword>
<dbReference type="RefSeq" id="WP_154947813.1">
    <property type="nucleotide sequence ID" value="NZ_CABVHB010000070.1"/>
</dbReference>
<dbReference type="PRINTS" id="PR01210">
    <property type="entry name" value="GGTRANSPTASE"/>
</dbReference>
<evidence type="ECO:0000256" key="3">
    <source>
        <dbReference type="ARBA" id="ARBA00009381"/>
    </source>
</evidence>
<keyword evidence="7 11" id="KW-0012">Acyltransferase</keyword>
<keyword evidence="6 11" id="KW-0865">Zymogen</keyword>
<dbReference type="EMBL" id="CABVHB010000070">
    <property type="protein sequence ID" value="VVN39068.1"/>
    <property type="molecule type" value="Genomic_DNA"/>
</dbReference>
<comment type="catalytic activity">
    <reaction evidence="2 11">
        <text>glutathione + H2O = L-cysteinylglycine + L-glutamate</text>
        <dbReference type="Rhea" id="RHEA:28807"/>
        <dbReference type="ChEBI" id="CHEBI:15377"/>
        <dbReference type="ChEBI" id="CHEBI:29985"/>
        <dbReference type="ChEBI" id="CHEBI:57925"/>
        <dbReference type="ChEBI" id="CHEBI:61694"/>
        <dbReference type="EC" id="3.4.19.13"/>
    </reaction>
</comment>
<evidence type="ECO:0000256" key="7">
    <source>
        <dbReference type="ARBA" id="ARBA00023315"/>
    </source>
</evidence>
<dbReference type="PANTHER" id="PTHR43199:SF1">
    <property type="entry name" value="GLUTATHIONE HYDROLASE PROENZYME"/>
    <property type="match status" value="1"/>
</dbReference>
<dbReference type="InterPro" id="IPR043138">
    <property type="entry name" value="GGT_lsub"/>
</dbReference>
<evidence type="ECO:0000313" key="15">
    <source>
        <dbReference type="Proteomes" id="UP000344274"/>
    </source>
</evidence>
<sequence precursor="true">MFSTFPLRRYRLPTLVLLASALTLAACHNASVPTLPLAPESASGFRTDLKTQHADKYMAAAANPLAAEAGREMLRRGGSAIDAAIAMQAVLTLVEPQSSGIGGGALIVLWDGKAVRTYDGRETAPAGATEKLFLQANGQPMGFTQAQIGGRSVGTPGVLRALELAHQKHGRLPWAQLFEPAIQLAEQGFAISPRLHRLIAADSSMPRSPEMMAYFRNADGSPKAVGTNLKNPALAAVFKRIAHEGPDALYKGPIAEEIAAKVQGHVNPGSLSLTDLANYQAKERAPLCTDYKRWQVCGMPPPSSGGIAVAQILGTLQALETRDKRLALAPLQPVKTTTPAGIEPDPQAVHLISEAERLAYADRAQYLADTDFVPVPVKGLVDPSYLASRAALIGELSMGTAKHGTPPGIRVAYAPDRSPLRISTSQVVAVDDAGGAVSMTTTIESAFGSHIMVQGFMLNNEMTDFSFIPEENGQKVANRVEPGKRPRSSMAPTLIFDRQSGEFLATVGSPGGSQIIEYVAKSTIGLLDWNLDAQAAINLPNFGSRNGPTELEQGQFSPALIQALKDKGHSVSEIDMTSGTQAIVRVKDAQGKASLTGGADPRREGQALGD</sequence>
<evidence type="ECO:0000256" key="10">
    <source>
        <dbReference type="PIRSR" id="PIRSR600101-2"/>
    </source>
</evidence>
<evidence type="ECO:0000256" key="9">
    <source>
        <dbReference type="PIRSR" id="PIRSR600101-1"/>
    </source>
</evidence>
<dbReference type="UniPathway" id="UPA00204"/>
<dbReference type="GO" id="GO:0006750">
    <property type="term" value="P:glutathione biosynthetic process"/>
    <property type="evidence" value="ECO:0007669"/>
    <property type="project" value="UniProtKB-KW"/>
</dbReference>
<dbReference type="Proteomes" id="UP000344274">
    <property type="component" value="Unassembled WGS sequence"/>
</dbReference>
<name>A0A5E6XCG2_PSEFL</name>
<comment type="PTM">
    <text evidence="11">Cleaved by autocatalysis into a large and a small subunit.</text>
</comment>
<evidence type="ECO:0000313" key="14">
    <source>
        <dbReference type="EMBL" id="VVN39068.1"/>
    </source>
</evidence>
<dbReference type="InterPro" id="IPR029055">
    <property type="entry name" value="Ntn_hydrolases_N"/>
</dbReference>
<evidence type="ECO:0000256" key="1">
    <source>
        <dbReference type="ARBA" id="ARBA00001049"/>
    </source>
</evidence>
<evidence type="ECO:0000256" key="5">
    <source>
        <dbReference type="ARBA" id="ARBA00022801"/>
    </source>
</evidence>
<evidence type="ECO:0000256" key="8">
    <source>
        <dbReference type="ARBA" id="ARBA00047417"/>
    </source>
</evidence>
<dbReference type="InterPro" id="IPR043137">
    <property type="entry name" value="GGT_ssub_C"/>
</dbReference>
<dbReference type="Gene3D" id="3.60.20.40">
    <property type="match status" value="1"/>
</dbReference>
<gene>
    <name evidence="14" type="primary">ggt_1</name>
    <name evidence="14" type="ORF">PS673_05269</name>
</gene>
<dbReference type="GO" id="GO:0036374">
    <property type="term" value="F:glutathione hydrolase activity"/>
    <property type="evidence" value="ECO:0007669"/>
    <property type="project" value="UniProtKB-UniRule"/>
</dbReference>